<organism evidence="3 4">
    <name type="scientific">Kosakonia oryzendophytica</name>
    <dbReference type="NCBI Taxonomy" id="1005665"/>
    <lineage>
        <taxon>Bacteria</taxon>
        <taxon>Pseudomonadati</taxon>
        <taxon>Pseudomonadota</taxon>
        <taxon>Gammaproteobacteria</taxon>
        <taxon>Enterobacterales</taxon>
        <taxon>Enterobacteriaceae</taxon>
        <taxon>Kosakonia</taxon>
    </lineage>
</organism>
<keyword evidence="1" id="KW-0802">TPR repeat</keyword>
<dbReference type="Pfam" id="PF13424">
    <property type="entry name" value="TPR_12"/>
    <property type="match status" value="1"/>
</dbReference>
<name>A0A1C4BR25_9ENTR</name>
<dbReference type="InterPro" id="IPR019734">
    <property type="entry name" value="TPR_rpt"/>
</dbReference>
<accession>A0A1C4BR25</accession>
<protein>
    <submittedName>
        <fullName evidence="3">Tetratricopeptide repeat-containing protein</fullName>
    </submittedName>
</protein>
<dbReference type="Pfam" id="PF13181">
    <property type="entry name" value="TPR_8"/>
    <property type="match status" value="1"/>
</dbReference>
<dbReference type="Proteomes" id="UP000198975">
    <property type="component" value="Unassembled WGS sequence"/>
</dbReference>
<gene>
    <name evidence="3" type="ORF">GA0061071_105265</name>
</gene>
<feature type="repeat" description="TPR" evidence="1">
    <location>
        <begin position="274"/>
        <end position="307"/>
    </location>
</feature>
<dbReference type="AlphaFoldDB" id="A0A1C4BR25"/>
<dbReference type="SMART" id="SM00028">
    <property type="entry name" value="TPR"/>
    <property type="match status" value="3"/>
</dbReference>
<feature type="signal peptide" evidence="2">
    <location>
        <begin position="1"/>
        <end position="22"/>
    </location>
</feature>
<reference evidence="4" key="1">
    <citation type="submission" date="2016-08" db="EMBL/GenBank/DDBJ databases">
        <authorList>
            <person name="Varghese N."/>
            <person name="Submissions Spin"/>
        </authorList>
    </citation>
    <scope>NUCLEOTIDE SEQUENCE [LARGE SCALE GENOMIC DNA]</scope>
    <source>
        <strain evidence="4">REICA_082</strain>
    </source>
</reference>
<evidence type="ECO:0000313" key="3">
    <source>
        <dbReference type="EMBL" id="SCC09297.1"/>
    </source>
</evidence>
<dbReference type="InterPro" id="IPR011990">
    <property type="entry name" value="TPR-like_helical_dom_sf"/>
</dbReference>
<evidence type="ECO:0000256" key="2">
    <source>
        <dbReference type="SAM" id="SignalP"/>
    </source>
</evidence>
<dbReference type="SUPFAM" id="SSF48452">
    <property type="entry name" value="TPR-like"/>
    <property type="match status" value="1"/>
</dbReference>
<evidence type="ECO:0000313" key="4">
    <source>
        <dbReference type="Proteomes" id="UP000198975"/>
    </source>
</evidence>
<keyword evidence="4" id="KW-1185">Reference proteome</keyword>
<proteinExistence type="predicted"/>
<dbReference type="EMBL" id="FMAY01000005">
    <property type="protein sequence ID" value="SCC09297.1"/>
    <property type="molecule type" value="Genomic_DNA"/>
</dbReference>
<dbReference type="PROSITE" id="PS50005">
    <property type="entry name" value="TPR"/>
    <property type="match status" value="2"/>
</dbReference>
<evidence type="ECO:0000256" key="1">
    <source>
        <dbReference type="PROSITE-ProRule" id="PRU00339"/>
    </source>
</evidence>
<dbReference type="PANTHER" id="PTHR10098">
    <property type="entry name" value="RAPSYN-RELATED"/>
    <property type="match status" value="1"/>
</dbReference>
<dbReference type="OrthoDB" id="5624957at2"/>
<keyword evidence="2" id="KW-0732">Signal</keyword>
<sequence length="395" mass="42859">MKSNMKSWLLVPLFLLSGYGSASTTQVEILSAVVKDAKIPDAQLMLQRNGESAIKATTNAQGQAVLESALPDTSDTLLIVKKNGYSNLVVKCPCNGMSYALSPVLSGLDSMRVVLTWGAQPEDLDSHIVYPGNHIYFDHQEGDNGNLDVDDTDSYGPETITLTARQNGQSYVYAIHDFTDRLNPGTTRLSESQAKVFVYVGESLVRTYYVPQHQTGNLWTVFKITPSGDFVDINKIEGVTTDSANIGTLLSPALADAWTASHNAGWSQQDMSASRNFNLLGEAAYQQNDYDQAIAQFTAAVNAWADNGKAYGNLGLVYQKAGRTAEALWANRKALALASGAGAPTVRAGANYNIGKIYETAGDYQQALRYYQAARNEKANTVYDNAITRVQGLIH</sequence>
<feature type="chain" id="PRO_5008689479" evidence="2">
    <location>
        <begin position="23"/>
        <end position="395"/>
    </location>
</feature>
<dbReference type="Gene3D" id="1.25.40.10">
    <property type="entry name" value="Tetratricopeptide repeat domain"/>
    <property type="match status" value="1"/>
</dbReference>
<feature type="repeat" description="TPR" evidence="1">
    <location>
        <begin position="348"/>
        <end position="381"/>
    </location>
</feature>